<evidence type="ECO:0000256" key="1">
    <source>
        <dbReference type="ARBA" id="ARBA00004477"/>
    </source>
</evidence>
<keyword evidence="11" id="KW-1185">Reference proteome</keyword>
<proteinExistence type="inferred from homology"/>
<dbReference type="GO" id="GO:0005787">
    <property type="term" value="C:signal peptidase complex"/>
    <property type="evidence" value="ECO:0007669"/>
    <property type="project" value="InterPro"/>
</dbReference>
<comment type="similarity">
    <text evidence="2">Belongs to the SPCS2 family.</text>
</comment>
<name>A0A1X2I3G4_9FUNG</name>
<dbReference type="Proteomes" id="UP000193560">
    <property type="component" value="Unassembled WGS sequence"/>
</dbReference>
<dbReference type="Pfam" id="PF06703">
    <property type="entry name" value="SPC25"/>
    <property type="match status" value="1"/>
</dbReference>
<protein>
    <recommendedName>
        <fullName evidence="3">Signal peptidase complex subunit 2</fullName>
    </recommendedName>
</protein>
<organism evidence="10 11">
    <name type="scientific">Absidia repens</name>
    <dbReference type="NCBI Taxonomy" id="90262"/>
    <lineage>
        <taxon>Eukaryota</taxon>
        <taxon>Fungi</taxon>
        <taxon>Fungi incertae sedis</taxon>
        <taxon>Mucoromycota</taxon>
        <taxon>Mucoromycotina</taxon>
        <taxon>Mucoromycetes</taxon>
        <taxon>Mucorales</taxon>
        <taxon>Cunninghamellaceae</taxon>
        <taxon>Absidia</taxon>
    </lineage>
</organism>
<comment type="function">
    <text evidence="8">Component of the signal peptidase complex (SPC) which catalyzes the cleavage of N-terminal signal sequences from nascent proteins as they are translocated into the lumen of the endoplasmic reticulum. Enhances the enzymatic activity of SPC and facilitates the interactions between different components of the translocation site.</text>
</comment>
<evidence type="ECO:0000256" key="9">
    <source>
        <dbReference type="SAM" id="Phobius"/>
    </source>
</evidence>
<dbReference type="STRING" id="90262.A0A1X2I3G4"/>
<evidence type="ECO:0000313" key="11">
    <source>
        <dbReference type="Proteomes" id="UP000193560"/>
    </source>
</evidence>
<comment type="caution">
    <text evidence="10">The sequence shown here is derived from an EMBL/GenBank/DDBJ whole genome shotgun (WGS) entry which is preliminary data.</text>
</comment>
<keyword evidence="6 9" id="KW-1133">Transmembrane helix</keyword>
<evidence type="ECO:0000256" key="2">
    <source>
        <dbReference type="ARBA" id="ARBA00007324"/>
    </source>
</evidence>
<reference evidence="10 11" key="1">
    <citation type="submission" date="2016-07" db="EMBL/GenBank/DDBJ databases">
        <title>Pervasive Adenine N6-methylation of Active Genes in Fungi.</title>
        <authorList>
            <consortium name="DOE Joint Genome Institute"/>
            <person name="Mondo S.J."/>
            <person name="Dannebaum R.O."/>
            <person name="Kuo R.C."/>
            <person name="Labutti K."/>
            <person name="Haridas S."/>
            <person name="Kuo A."/>
            <person name="Salamov A."/>
            <person name="Ahrendt S.R."/>
            <person name="Lipzen A."/>
            <person name="Sullivan W."/>
            <person name="Andreopoulos W.B."/>
            <person name="Clum A."/>
            <person name="Lindquist E."/>
            <person name="Daum C."/>
            <person name="Ramamoorthy G.K."/>
            <person name="Gryganskyi A."/>
            <person name="Culley D."/>
            <person name="Magnuson J.K."/>
            <person name="James T.Y."/>
            <person name="O'Malley M.A."/>
            <person name="Stajich J.E."/>
            <person name="Spatafora J.W."/>
            <person name="Visel A."/>
            <person name="Grigoriev I.V."/>
        </authorList>
    </citation>
    <scope>NUCLEOTIDE SEQUENCE [LARGE SCALE GENOMIC DNA]</scope>
    <source>
        <strain evidence="10 11">NRRL 1336</strain>
    </source>
</reference>
<evidence type="ECO:0000256" key="7">
    <source>
        <dbReference type="ARBA" id="ARBA00023136"/>
    </source>
</evidence>
<feature type="transmembrane region" description="Helical" evidence="9">
    <location>
        <begin position="41"/>
        <end position="59"/>
    </location>
</feature>
<keyword evidence="5" id="KW-0256">Endoplasmic reticulum</keyword>
<keyword evidence="4 9" id="KW-0812">Transmembrane</keyword>
<evidence type="ECO:0000256" key="4">
    <source>
        <dbReference type="ARBA" id="ARBA00022692"/>
    </source>
</evidence>
<dbReference type="GO" id="GO:0006465">
    <property type="term" value="P:signal peptide processing"/>
    <property type="evidence" value="ECO:0007669"/>
    <property type="project" value="InterPro"/>
</dbReference>
<accession>A0A1X2I3G4</accession>
<keyword evidence="7 9" id="KW-0472">Membrane</keyword>
<evidence type="ECO:0000313" key="10">
    <source>
        <dbReference type="EMBL" id="ORZ08614.1"/>
    </source>
</evidence>
<dbReference type="PANTHER" id="PTHR13085">
    <property type="entry name" value="MICROSOMAL SIGNAL PEPTIDASE 25 KDA SUBUNIT"/>
    <property type="match status" value="1"/>
</dbReference>
<comment type="subcellular location">
    <subcellularLocation>
        <location evidence="1">Endoplasmic reticulum membrane</location>
        <topology evidence="1">Multi-pass membrane protein</topology>
    </subcellularLocation>
</comment>
<dbReference type="GO" id="GO:0045047">
    <property type="term" value="P:protein targeting to ER"/>
    <property type="evidence" value="ECO:0007669"/>
    <property type="project" value="TreeGrafter"/>
</dbReference>
<dbReference type="InterPro" id="IPR009582">
    <property type="entry name" value="Spc2/SPCS2"/>
</dbReference>
<evidence type="ECO:0000256" key="8">
    <source>
        <dbReference type="ARBA" id="ARBA00045608"/>
    </source>
</evidence>
<dbReference type="EMBL" id="MCGE01000030">
    <property type="protein sequence ID" value="ORZ08614.1"/>
    <property type="molecule type" value="Genomic_DNA"/>
</dbReference>
<dbReference type="AlphaFoldDB" id="A0A1X2I3G4"/>
<sequence>MNQSKVTSTNDSIQLKNTLYDQLAKCIENQWGDSRSHQHTYCKLVLGYVFVFIGAGLFLYEQKKELHDGKFGVLGCVIAYWLLQVASFMYSRFVENNETFVGYIYQGNDHVGTLNVSTAMQPHSPTYQIPCLYSDSKTRKHAQGELKSSVSSCFTEDGTFVAFEFDDFIKSSVELVAKRQHRD</sequence>
<gene>
    <name evidence="10" type="ORF">BCR42DRAFT_424530</name>
</gene>
<dbReference type="PANTHER" id="PTHR13085:SF0">
    <property type="entry name" value="SIGNAL PEPTIDASE COMPLEX SUBUNIT 2"/>
    <property type="match status" value="1"/>
</dbReference>
<evidence type="ECO:0000256" key="6">
    <source>
        <dbReference type="ARBA" id="ARBA00022989"/>
    </source>
</evidence>
<evidence type="ECO:0000256" key="5">
    <source>
        <dbReference type="ARBA" id="ARBA00022824"/>
    </source>
</evidence>
<feature type="transmembrane region" description="Helical" evidence="9">
    <location>
        <begin position="71"/>
        <end position="90"/>
    </location>
</feature>
<dbReference type="OrthoDB" id="29558at2759"/>
<evidence type="ECO:0000256" key="3">
    <source>
        <dbReference type="ARBA" id="ARBA00017057"/>
    </source>
</evidence>